<gene>
    <name evidence="7" type="ORF">L9F63_016121</name>
</gene>
<proteinExistence type="predicted"/>
<evidence type="ECO:0000256" key="1">
    <source>
        <dbReference type="ARBA" id="ARBA00004141"/>
    </source>
</evidence>
<feature type="transmembrane region" description="Helical" evidence="5">
    <location>
        <begin position="163"/>
        <end position="183"/>
    </location>
</feature>
<evidence type="ECO:0000313" key="8">
    <source>
        <dbReference type="Proteomes" id="UP001233999"/>
    </source>
</evidence>
<dbReference type="PANTHER" id="PTHR48021:SF7">
    <property type="entry name" value="RH09188P"/>
    <property type="match status" value="1"/>
</dbReference>
<dbReference type="InterPro" id="IPR020846">
    <property type="entry name" value="MFS_dom"/>
</dbReference>
<keyword evidence="4 5" id="KW-0472">Membrane</keyword>
<dbReference type="AlphaFoldDB" id="A0AAD8A1V5"/>
<dbReference type="SUPFAM" id="SSF103473">
    <property type="entry name" value="MFS general substrate transporter"/>
    <property type="match status" value="1"/>
</dbReference>
<dbReference type="InterPro" id="IPR036259">
    <property type="entry name" value="MFS_trans_sf"/>
</dbReference>
<feature type="transmembrane region" description="Helical" evidence="5">
    <location>
        <begin position="243"/>
        <end position="267"/>
    </location>
</feature>
<name>A0AAD8A1V5_DIPPU</name>
<evidence type="ECO:0000259" key="6">
    <source>
        <dbReference type="PROSITE" id="PS50850"/>
    </source>
</evidence>
<dbReference type="EMBL" id="JASPKZ010004190">
    <property type="protein sequence ID" value="KAJ9590841.1"/>
    <property type="molecule type" value="Genomic_DNA"/>
</dbReference>
<feature type="transmembrane region" description="Helical" evidence="5">
    <location>
        <begin position="411"/>
        <end position="440"/>
    </location>
</feature>
<reference evidence="7" key="2">
    <citation type="submission" date="2023-05" db="EMBL/GenBank/DDBJ databases">
        <authorList>
            <person name="Fouks B."/>
        </authorList>
    </citation>
    <scope>NUCLEOTIDE SEQUENCE</scope>
    <source>
        <strain evidence="7">Stay&amp;Tobe</strain>
        <tissue evidence="7">Testes</tissue>
    </source>
</reference>
<evidence type="ECO:0000256" key="5">
    <source>
        <dbReference type="SAM" id="Phobius"/>
    </source>
</evidence>
<accession>A0AAD8A1V5</accession>
<keyword evidence="2 5" id="KW-0812">Transmembrane</keyword>
<protein>
    <recommendedName>
        <fullName evidence="6">Major facilitator superfamily (MFS) profile domain-containing protein</fullName>
    </recommendedName>
</protein>
<organism evidence="7 8">
    <name type="scientific">Diploptera punctata</name>
    <name type="common">Pacific beetle cockroach</name>
    <dbReference type="NCBI Taxonomy" id="6984"/>
    <lineage>
        <taxon>Eukaryota</taxon>
        <taxon>Metazoa</taxon>
        <taxon>Ecdysozoa</taxon>
        <taxon>Arthropoda</taxon>
        <taxon>Hexapoda</taxon>
        <taxon>Insecta</taxon>
        <taxon>Pterygota</taxon>
        <taxon>Neoptera</taxon>
        <taxon>Polyneoptera</taxon>
        <taxon>Dictyoptera</taxon>
        <taxon>Blattodea</taxon>
        <taxon>Blaberoidea</taxon>
        <taxon>Blaberidae</taxon>
        <taxon>Diplopterinae</taxon>
        <taxon>Diploptera</taxon>
    </lineage>
</organism>
<feature type="transmembrane region" description="Helical" evidence="5">
    <location>
        <begin position="386"/>
        <end position="405"/>
    </location>
</feature>
<feature type="transmembrane region" description="Helical" evidence="5">
    <location>
        <begin position="353"/>
        <end position="374"/>
    </location>
</feature>
<dbReference type="Pfam" id="PF00083">
    <property type="entry name" value="Sugar_tr"/>
    <property type="match status" value="1"/>
</dbReference>
<reference evidence="7" key="1">
    <citation type="journal article" date="2023" name="IScience">
        <title>Live-bearing cockroach genome reveals convergent evolutionary mechanisms linked to viviparity in insects and beyond.</title>
        <authorList>
            <person name="Fouks B."/>
            <person name="Harrison M.C."/>
            <person name="Mikhailova A.A."/>
            <person name="Marchal E."/>
            <person name="English S."/>
            <person name="Carruthers M."/>
            <person name="Jennings E.C."/>
            <person name="Chiamaka E.L."/>
            <person name="Frigard R.A."/>
            <person name="Pippel M."/>
            <person name="Attardo G.M."/>
            <person name="Benoit J.B."/>
            <person name="Bornberg-Bauer E."/>
            <person name="Tobe S.S."/>
        </authorList>
    </citation>
    <scope>NUCLEOTIDE SEQUENCE</scope>
    <source>
        <strain evidence="7">Stay&amp;Tobe</strain>
    </source>
</reference>
<feature type="domain" description="Major facilitator superfamily (MFS) profile" evidence="6">
    <location>
        <begin position="1"/>
        <end position="444"/>
    </location>
</feature>
<evidence type="ECO:0000256" key="3">
    <source>
        <dbReference type="ARBA" id="ARBA00022989"/>
    </source>
</evidence>
<dbReference type="Proteomes" id="UP001233999">
    <property type="component" value="Unassembled WGS sequence"/>
</dbReference>
<dbReference type="GO" id="GO:0016020">
    <property type="term" value="C:membrane"/>
    <property type="evidence" value="ECO:0007669"/>
    <property type="project" value="UniProtKB-SubCell"/>
</dbReference>
<feature type="transmembrane region" description="Helical" evidence="5">
    <location>
        <begin position="41"/>
        <end position="62"/>
    </location>
</feature>
<evidence type="ECO:0000313" key="7">
    <source>
        <dbReference type="EMBL" id="KAJ9590841.1"/>
    </source>
</evidence>
<dbReference type="Gene3D" id="1.20.1250.20">
    <property type="entry name" value="MFS general substrate transporter like domains"/>
    <property type="match status" value="1"/>
</dbReference>
<dbReference type="PROSITE" id="PS00216">
    <property type="entry name" value="SUGAR_TRANSPORT_1"/>
    <property type="match status" value="1"/>
</dbReference>
<dbReference type="PANTHER" id="PTHR48021">
    <property type="match status" value="1"/>
</dbReference>
<dbReference type="InterPro" id="IPR005828">
    <property type="entry name" value="MFS_sugar_transport-like"/>
</dbReference>
<dbReference type="InterPro" id="IPR005829">
    <property type="entry name" value="Sugar_transporter_CS"/>
</dbReference>
<dbReference type="GO" id="GO:0022857">
    <property type="term" value="F:transmembrane transporter activity"/>
    <property type="evidence" value="ECO:0007669"/>
    <property type="project" value="InterPro"/>
</dbReference>
<dbReference type="PROSITE" id="PS50850">
    <property type="entry name" value="MFS"/>
    <property type="match status" value="1"/>
</dbReference>
<dbReference type="InterPro" id="IPR050549">
    <property type="entry name" value="MFS_Trehalose_Transporter"/>
</dbReference>
<sequence length="482" mass="53867">LYMACTFFINTAAYGMSMGHSAVLLPQIQAENSTIVISEEIGSWITSVYSIIGPIGSIAGGFSVDAFGRKRTHIIADCCMVLGWILITCAQNESMLLLARIVEGTGLSAAATANTVIADELSDPGLRGIMLCGVYGCMFVGIILISIYGAFFHWRTASGLATVHAFISLIMFCFICETPTWLLKMKQDKKAEKVLKYLWGPENETQAKQEFIYLKARLQIVKVTRKSKQDEILQKIMLLLKPFVLKPFLIMHFFNGIQAFCGIKLFTFYSIDILSKTTKYGADVLDIYYTNIIISILRTLATFISCYLIFSIGRRKLAFLSGICSFLPAVILGFLLLPSRVTDVNNPATFEGYVIYFLIILYTVGMSLGFFILPGIMIGETQYYKLRGFLCGYIYATNDLILGGVSKMYPWLIATIGLHGVFFMFGVSCGVCTVFVYLFVPETQGLSLQQIEDYFKQPNILWMSRKNVPRENDESNTTILLT</sequence>
<keyword evidence="3 5" id="KW-1133">Transmembrane helix</keyword>
<keyword evidence="8" id="KW-1185">Reference proteome</keyword>
<comment type="subcellular location">
    <subcellularLocation>
        <location evidence="1">Membrane</location>
        <topology evidence="1">Multi-pass membrane protein</topology>
    </subcellularLocation>
</comment>
<feature type="transmembrane region" description="Helical" evidence="5">
    <location>
        <begin position="129"/>
        <end position="151"/>
    </location>
</feature>
<evidence type="ECO:0000256" key="2">
    <source>
        <dbReference type="ARBA" id="ARBA00022692"/>
    </source>
</evidence>
<feature type="transmembrane region" description="Helical" evidence="5">
    <location>
        <begin position="317"/>
        <end position="337"/>
    </location>
</feature>
<comment type="caution">
    <text evidence="7">The sequence shown here is derived from an EMBL/GenBank/DDBJ whole genome shotgun (WGS) entry which is preliminary data.</text>
</comment>
<feature type="non-terminal residue" evidence="7">
    <location>
        <position position="1"/>
    </location>
</feature>
<feature type="transmembrane region" description="Helical" evidence="5">
    <location>
        <begin position="287"/>
        <end position="310"/>
    </location>
</feature>
<evidence type="ECO:0000256" key="4">
    <source>
        <dbReference type="ARBA" id="ARBA00023136"/>
    </source>
</evidence>